<organism evidence="1 2">
    <name type="scientific">Rhodococcus rhodochrous J3</name>
    <dbReference type="NCBI Taxonomy" id="903528"/>
    <lineage>
        <taxon>Bacteria</taxon>
        <taxon>Bacillati</taxon>
        <taxon>Actinomycetota</taxon>
        <taxon>Actinomycetes</taxon>
        <taxon>Mycobacteriales</taxon>
        <taxon>Nocardiaceae</taxon>
        <taxon>Rhodococcus</taxon>
    </lineage>
</organism>
<sequence>MRSVVIEWIEVSSHRVVVNVPADFDPEVVELGDALGSLEDDGFLGGGAGGDRGAVSGCA</sequence>
<accession>A0ABY1MJ76</accession>
<evidence type="ECO:0000313" key="1">
    <source>
        <dbReference type="EMBL" id="SMG59755.1"/>
    </source>
</evidence>
<gene>
    <name evidence="1" type="ORF">SAMN02745947_05486</name>
</gene>
<reference evidence="1 2" key="1">
    <citation type="submission" date="2017-04" db="EMBL/GenBank/DDBJ databases">
        <authorList>
            <person name="Varghese N."/>
            <person name="Submissions S."/>
        </authorList>
    </citation>
    <scope>NUCLEOTIDE SEQUENCE [LARGE SCALE GENOMIC DNA]</scope>
    <source>
        <strain evidence="1 2">J3</strain>
    </source>
</reference>
<comment type="caution">
    <text evidence="1">The sequence shown here is derived from an EMBL/GenBank/DDBJ whole genome shotgun (WGS) entry which is preliminary data.</text>
</comment>
<proteinExistence type="predicted"/>
<evidence type="ECO:0000313" key="2">
    <source>
        <dbReference type="Proteomes" id="UP000193566"/>
    </source>
</evidence>
<dbReference type="EMBL" id="FXAV01000042">
    <property type="protein sequence ID" value="SMG59755.1"/>
    <property type="molecule type" value="Genomic_DNA"/>
</dbReference>
<dbReference type="Proteomes" id="UP000193566">
    <property type="component" value="Unassembled WGS sequence"/>
</dbReference>
<protein>
    <submittedName>
        <fullName evidence="1">Uncharacterized protein</fullName>
    </submittedName>
</protein>
<name>A0ABY1MJ76_RHORH</name>
<keyword evidence="2" id="KW-1185">Reference proteome</keyword>